<evidence type="ECO:0000313" key="8">
    <source>
        <dbReference type="Proteomes" id="UP000283329"/>
    </source>
</evidence>
<dbReference type="Proteomes" id="UP000460135">
    <property type="component" value="Unassembled WGS sequence"/>
</dbReference>
<reference evidence="3" key="6">
    <citation type="submission" date="2022-10" db="EMBL/GenBank/DDBJ databases">
        <title>Human gut microbiome strain richness.</title>
        <authorList>
            <person name="Chen-Liaw A."/>
        </authorList>
    </citation>
    <scope>NUCLEOTIDE SEQUENCE</scope>
    <source>
        <strain evidence="3">F7_m1001271B151109d0_201107</strain>
    </source>
</reference>
<gene>
    <name evidence="6" type="ORF">DW206_04570</name>
    <name evidence="5" type="ORF">DWX70_00845</name>
    <name evidence="4" type="ORF">DYI28_10375</name>
    <name evidence="2" type="ORF">F3B85_14060</name>
    <name evidence="1" type="ORF">F3F51_01705</name>
    <name evidence="3" type="ORF">PO240_24105</name>
</gene>
<proteinExistence type="predicted"/>
<reference evidence="4" key="2">
    <citation type="journal article" date="2018" name="Nature">
        <title>Human gut bacteria contain acquired interbacterial defence systems.</title>
        <authorList>
            <person name="Ross B.D."/>
            <person name="Verster A.J."/>
            <person name="Radey M.C."/>
            <person name="Schmidtke D.T."/>
            <person name="Pope C.E."/>
            <person name="Hoffman L.R."/>
            <person name="Hajjar A."/>
            <person name="Peterson S.B."/>
            <person name="Borenstein E."/>
            <person name="Mougous J."/>
        </authorList>
    </citation>
    <scope>NUCLEOTIDE SEQUENCE</scope>
    <source>
        <strain evidence="4">3725 D1 iv</strain>
    </source>
</reference>
<evidence type="ECO:0000313" key="4">
    <source>
        <dbReference type="EMBL" id="QDM09083.1"/>
    </source>
</evidence>
<name>A0A3E5ID75_BACOV</name>
<protein>
    <recommendedName>
        <fullName evidence="12">DUF3990 domain-containing protein</fullName>
    </recommendedName>
</protein>
<dbReference type="Proteomes" id="UP000266492">
    <property type="component" value="Unassembled WGS sequence"/>
</dbReference>
<evidence type="ECO:0008006" key="12">
    <source>
        <dbReference type="Google" id="ProtNLM"/>
    </source>
</evidence>
<dbReference type="GeneID" id="29451438"/>
<dbReference type="EMBL" id="JAQNWR010000024">
    <property type="protein sequence ID" value="MDC2410959.1"/>
    <property type="molecule type" value="Genomic_DNA"/>
</dbReference>
<dbReference type="SUPFAM" id="SSF56399">
    <property type="entry name" value="ADP-ribosylation"/>
    <property type="match status" value="1"/>
</dbReference>
<evidence type="ECO:0000313" key="9">
    <source>
        <dbReference type="Proteomes" id="UP000318823"/>
    </source>
</evidence>
<accession>A0A3E5ID75</accession>
<dbReference type="Proteomes" id="UP001214017">
    <property type="component" value="Unassembled WGS sequence"/>
</dbReference>
<evidence type="ECO:0000313" key="10">
    <source>
        <dbReference type="Proteomes" id="UP000460135"/>
    </source>
</evidence>
<dbReference type="EMBL" id="VWGP01000009">
    <property type="protein sequence ID" value="KAA4535472.1"/>
    <property type="molecule type" value="Genomic_DNA"/>
</dbReference>
<dbReference type="Proteomes" id="UP000318823">
    <property type="component" value="Chromosome"/>
</dbReference>
<dbReference type="RefSeq" id="WP_004300816.1">
    <property type="nucleotide sequence ID" value="NZ_BAABYJ010000001.1"/>
</dbReference>
<dbReference type="EMBL" id="CP041395">
    <property type="protein sequence ID" value="QDM09083.1"/>
    <property type="molecule type" value="Genomic_DNA"/>
</dbReference>
<sequence length="206" mass="23334">MKETLYSRRSNLVVGFHGCDQSIANKIIEGKDDLIASTNDYDWLGHGIYFWENNELRALQYANDMMGRAHSSVKCPAVIGAIIDLGYCMDLTDSLYLGELKESYNVLVETCRVTGISLPTNSTIGISEDKLLRRLDCAVIETAHQINREVSGREFDSVKGVFWEGVELYPDAGFREKNHIQICVRNPNCIKGFFLPRKLDMNYINP</sequence>
<dbReference type="Proteomes" id="UP000283329">
    <property type="component" value="Unassembled WGS sequence"/>
</dbReference>
<evidence type="ECO:0000313" key="7">
    <source>
        <dbReference type="Proteomes" id="UP000266492"/>
    </source>
</evidence>
<evidence type="ECO:0000313" key="1">
    <source>
        <dbReference type="EMBL" id="KAA3809573.1"/>
    </source>
</evidence>
<evidence type="ECO:0000313" key="11">
    <source>
        <dbReference type="Proteomes" id="UP000478493"/>
    </source>
</evidence>
<dbReference type="EMBL" id="QRJR01000002">
    <property type="protein sequence ID" value="RHH52367.1"/>
    <property type="molecule type" value="Genomic_DNA"/>
</dbReference>
<reference evidence="10 11" key="4">
    <citation type="journal article" date="2019" name="Nat. Med.">
        <title>A library of human gut bacterial isolates paired with longitudinal multiomics data enables mechanistic microbiome research.</title>
        <authorList>
            <person name="Poyet M."/>
            <person name="Groussin M."/>
            <person name="Gibbons S.M."/>
            <person name="Avila-Pacheco J."/>
            <person name="Jiang X."/>
            <person name="Kearney S.M."/>
            <person name="Perrotta A.R."/>
            <person name="Berdy B."/>
            <person name="Zhao S."/>
            <person name="Lieberman T.D."/>
            <person name="Swanson P.K."/>
            <person name="Smith M."/>
            <person name="Roesemann S."/>
            <person name="Alexander J.E."/>
            <person name="Rich S.A."/>
            <person name="Livny J."/>
            <person name="Vlamakis H."/>
            <person name="Clish C."/>
            <person name="Bullock K."/>
            <person name="Deik A."/>
            <person name="Scott J."/>
            <person name="Pierce K.A."/>
            <person name="Xavier R.J."/>
            <person name="Alm E.J."/>
        </authorList>
    </citation>
    <scope>NUCLEOTIDE SEQUENCE [LARGE SCALE GENOMIC DNA]</scope>
    <source>
        <strain evidence="1 10">BIOML-A183</strain>
        <strain evidence="2 11">BIOML-A41</strain>
    </source>
</reference>
<reference evidence="9" key="1">
    <citation type="journal article" date="2018" name="J. Anim. Genet.">
        <title>Acquired interbacterial defense systems protect against interspecies antagonism in the human gut microbiome.</title>
        <authorList>
            <person name="Ross B.D."/>
            <person name="Verster A.J."/>
            <person name="Radey M.C."/>
            <person name="Schmidtke D.T."/>
            <person name="Pope C.E."/>
            <person name="Hoffman L.R."/>
            <person name="Hajjar A."/>
            <person name="Peterson S.B."/>
            <person name="Borenstein E."/>
            <person name="Mougous J."/>
        </authorList>
    </citation>
    <scope>NUCLEOTIDE SEQUENCE [LARGE SCALE GENOMIC DNA]</scope>
    <source>
        <strain evidence="9">3725 D1 iv</strain>
    </source>
</reference>
<evidence type="ECO:0000313" key="5">
    <source>
        <dbReference type="EMBL" id="RGS88118.1"/>
    </source>
</evidence>
<reference evidence="7 8" key="3">
    <citation type="submission" date="2018-08" db="EMBL/GenBank/DDBJ databases">
        <title>A genome reference for cultivated species of the human gut microbiota.</title>
        <authorList>
            <person name="Zou Y."/>
            <person name="Xue W."/>
            <person name="Luo G."/>
        </authorList>
    </citation>
    <scope>NUCLEOTIDE SEQUENCE [LARGE SCALE GENOMIC DNA]</scope>
    <source>
        <strain evidence="5 7">AF20-9LB</strain>
        <strain evidence="6 8">AM17-48</strain>
    </source>
</reference>
<dbReference type="EMBL" id="VWLX01000001">
    <property type="protein sequence ID" value="KAA3809573.1"/>
    <property type="molecule type" value="Genomic_DNA"/>
</dbReference>
<reference evidence="4" key="5">
    <citation type="submission" date="2019-07" db="EMBL/GenBank/DDBJ databases">
        <authorList>
            <person name="Ross B.D."/>
            <person name="Verster A.J."/>
            <person name="Radey M.C."/>
            <person name="Schmidtke D.T."/>
            <person name="Pope C.E."/>
            <person name="Hoffman L.R."/>
            <person name="Hajjar A."/>
            <person name="Peterson S.B."/>
            <person name="Borenstein E."/>
            <person name="Mougous J.D."/>
        </authorList>
    </citation>
    <scope>NUCLEOTIDE SEQUENCE</scope>
    <source>
        <strain evidence="4">3725 D1 iv</strain>
    </source>
</reference>
<dbReference type="EMBL" id="QRVZ01000001">
    <property type="protein sequence ID" value="RGS88118.1"/>
    <property type="molecule type" value="Genomic_DNA"/>
</dbReference>
<organism evidence="5 7">
    <name type="scientific">Bacteroides ovatus</name>
    <dbReference type="NCBI Taxonomy" id="28116"/>
    <lineage>
        <taxon>Bacteria</taxon>
        <taxon>Pseudomonadati</taxon>
        <taxon>Bacteroidota</taxon>
        <taxon>Bacteroidia</taxon>
        <taxon>Bacteroidales</taxon>
        <taxon>Bacteroidaceae</taxon>
        <taxon>Bacteroides</taxon>
    </lineage>
</organism>
<dbReference type="Proteomes" id="UP000478493">
    <property type="component" value="Unassembled WGS sequence"/>
</dbReference>
<dbReference type="KEGG" id="boa:Bovatus_01705"/>
<evidence type="ECO:0000313" key="2">
    <source>
        <dbReference type="EMBL" id="KAA4535472.1"/>
    </source>
</evidence>
<evidence type="ECO:0000313" key="3">
    <source>
        <dbReference type="EMBL" id="MDC2410959.1"/>
    </source>
</evidence>
<dbReference type="AlphaFoldDB" id="A0A3E5ID75"/>
<evidence type="ECO:0000313" key="6">
    <source>
        <dbReference type="EMBL" id="RHH52367.1"/>
    </source>
</evidence>